<dbReference type="STRING" id="1121331.SAMN02745248_01801"/>
<dbReference type="InterPro" id="IPR036187">
    <property type="entry name" value="DNA_mismatch_repair_MutS_sf"/>
</dbReference>
<keyword evidence="7" id="KW-1185">Reference proteome</keyword>
<keyword evidence="2" id="KW-0067">ATP-binding</keyword>
<dbReference type="Gene3D" id="1.10.1420.10">
    <property type="match status" value="1"/>
</dbReference>
<feature type="domain" description="DNA mismatch repair proteins mutS family" evidence="5">
    <location>
        <begin position="348"/>
        <end position="533"/>
    </location>
</feature>
<accession>A0A1M6PTM0</accession>
<dbReference type="Proteomes" id="UP000183952">
    <property type="component" value="Unassembled WGS sequence"/>
</dbReference>
<protein>
    <submittedName>
        <fullName evidence="6">MutS domain III</fullName>
    </submittedName>
</protein>
<evidence type="ECO:0000256" key="1">
    <source>
        <dbReference type="ARBA" id="ARBA00022741"/>
    </source>
</evidence>
<keyword evidence="4" id="KW-0812">Transmembrane</keyword>
<dbReference type="GO" id="GO:0140664">
    <property type="term" value="F:ATP-dependent DNA damage sensor activity"/>
    <property type="evidence" value="ECO:0007669"/>
    <property type="project" value="InterPro"/>
</dbReference>
<name>A0A1M6PTM0_9CLOT</name>
<evidence type="ECO:0000256" key="2">
    <source>
        <dbReference type="ARBA" id="ARBA00022840"/>
    </source>
</evidence>
<evidence type="ECO:0000313" key="6">
    <source>
        <dbReference type="EMBL" id="SHK11344.1"/>
    </source>
</evidence>
<reference evidence="6 7" key="1">
    <citation type="submission" date="2016-11" db="EMBL/GenBank/DDBJ databases">
        <authorList>
            <person name="Jaros S."/>
            <person name="Januszkiewicz K."/>
            <person name="Wedrychowicz H."/>
        </authorList>
    </citation>
    <scope>NUCLEOTIDE SEQUENCE [LARGE SCALE GENOMIC DNA]</scope>
    <source>
        <strain evidence="6 7">DSM 3090</strain>
    </source>
</reference>
<proteinExistence type="predicted"/>
<dbReference type="InterPro" id="IPR000432">
    <property type="entry name" value="DNA_mismatch_repair_MutS_C"/>
</dbReference>
<dbReference type="GO" id="GO:0005829">
    <property type="term" value="C:cytosol"/>
    <property type="evidence" value="ECO:0007669"/>
    <property type="project" value="TreeGrafter"/>
</dbReference>
<dbReference type="GO" id="GO:0030983">
    <property type="term" value="F:mismatched DNA binding"/>
    <property type="evidence" value="ECO:0007669"/>
    <property type="project" value="InterPro"/>
</dbReference>
<dbReference type="SMART" id="SM00534">
    <property type="entry name" value="MUTSac"/>
    <property type="match status" value="1"/>
</dbReference>
<dbReference type="GO" id="GO:0006298">
    <property type="term" value="P:mismatch repair"/>
    <property type="evidence" value="ECO:0007669"/>
    <property type="project" value="InterPro"/>
</dbReference>
<evidence type="ECO:0000256" key="3">
    <source>
        <dbReference type="ARBA" id="ARBA00023125"/>
    </source>
</evidence>
<keyword evidence="4" id="KW-1133">Transmembrane helix</keyword>
<sequence length="540" mass="62713">MNDNMGIFGEEKNMEKIRKSWRKESKIKRNFKSIRSLFDILKGRELLDFYIDDNTFEDLNLEQVFCKIDRNQTTVGQQVLYSMLRTPLMEEDKLKERDKKIRFFQEKYNERMQVQLELSKIGKNKNDVFDMLWDDFKDQSAIRYLFYLLPLMNFMAIIWLIFSGFSINKLLLILTLVVVDIMFHYKTEVTLSTYMESMKYLGYLISGAGKLGKIKVDELKVYTEPLATSAKKCETVRKKAAAMSMKTGNDFIDSFLEYINIITFMKERAFYSVIKELNKLNVKEELKNIYFNIGELDALISIASYREGMEQDKYCVPQLKNNGRYINAKGIYHPMLENPVPNDITMDERGIILTGSNMAGKSTFLRTIGANAVMAQTICTCNAKSYESSYFYTLSSISPEDNLLSGKSYYYGEVEGILRIIKKCNEEMPVLALIDEIFRGTNPVERVSAATEILSYLDKNNALVLVATHDLELTKLLNDKYECYYFREDVKENEFIFDYLIKKGVSPTRNAIRILKHIGYPDEIVDNAEKRIAMGENIIK</sequence>
<dbReference type="RefSeq" id="WP_084672175.1">
    <property type="nucleotide sequence ID" value="NZ_FRAD01000014.1"/>
</dbReference>
<feature type="transmembrane region" description="Helical" evidence="4">
    <location>
        <begin position="141"/>
        <end position="161"/>
    </location>
</feature>
<evidence type="ECO:0000313" key="7">
    <source>
        <dbReference type="Proteomes" id="UP000183952"/>
    </source>
</evidence>
<keyword evidence="1" id="KW-0547">Nucleotide-binding</keyword>
<dbReference type="PANTHER" id="PTHR11361">
    <property type="entry name" value="DNA MISMATCH REPAIR PROTEIN MUTS FAMILY MEMBER"/>
    <property type="match status" value="1"/>
</dbReference>
<dbReference type="SUPFAM" id="SSF52540">
    <property type="entry name" value="P-loop containing nucleoside triphosphate hydrolases"/>
    <property type="match status" value="1"/>
</dbReference>
<keyword evidence="3" id="KW-0238">DNA-binding</keyword>
<dbReference type="PANTHER" id="PTHR11361:SF152">
    <property type="entry name" value="DNA MISMATCH REPAIR PROTEIN"/>
    <property type="match status" value="1"/>
</dbReference>
<evidence type="ECO:0000256" key="4">
    <source>
        <dbReference type="SAM" id="Phobius"/>
    </source>
</evidence>
<dbReference type="AlphaFoldDB" id="A0A1M6PTM0"/>
<dbReference type="EMBL" id="FRAD01000014">
    <property type="protein sequence ID" value="SHK11344.1"/>
    <property type="molecule type" value="Genomic_DNA"/>
</dbReference>
<dbReference type="Pfam" id="PF00488">
    <property type="entry name" value="MutS_V"/>
    <property type="match status" value="1"/>
</dbReference>
<dbReference type="SUPFAM" id="SSF48334">
    <property type="entry name" value="DNA repair protein MutS, domain III"/>
    <property type="match status" value="1"/>
</dbReference>
<gene>
    <name evidence="6" type="ORF">SAMN02745248_01801</name>
</gene>
<dbReference type="Gene3D" id="3.40.50.300">
    <property type="entry name" value="P-loop containing nucleotide triphosphate hydrolases"/>
    <property type="match status" value="1"/>
</dbReference>
<dbReference type="InterPro" id="IPR027417">
    <property type="entry name" value="P-loop_NTPase"/>
</dbReference>
<dbReference type="OrthoDB" id="9802448at2"/>
<keyword evidence="4" id="KW-0472">Membrane</keyword>
<dbReference type="GO" id="GO:0005524">
    <property type="term" value="F:ATP binding"/>
    <property type="evidence" value="ECO:0007669"/>
    <property type="project" value="UniProtKB-KW"/>
</dbReference>
<organism evidence="6 7">
    <name type="scientific">Hathewaya proteolytica DSM 3090</name>
    <dbReference type="NCBI Taxonomy" id="1121331"/>
    <lineage>
        <taxon>Bacteria</taxon>
        <taxon>Bacillati</taxon>
        <taxon>Bacillota</taxon>
        <taxon>Clostridia</taxon>
        <taxon>Eubacteriales</taxon>
        <taxon>Clostridiaceae</taxon>
        <taxon>Hathewaya</taxon>
    </lineage>
</organism>
<evidence type="ECO:0000259" key="5">
    <source>
        <dbReference type="SMART" id="SM00534"/>
    </source>
</evidence>
<dbReference type="InterPro" id="IPR045076">
    <property type="entry name" value="MutS"/>
</dbReference>